<name>A0A7J8WXW1_GOSAI</name>
<evidence type="ECO:0000313" key="1">
    <source>
        <dbReference type="EMBL" id="MBA0679871.1"/>
    </source>
</evidence>
<sequence length="26" mass="3144">MRNCKGIWENTTEKEWMKFCLLVEGP</sequence>
<comment type="caution">
    <text evidence="1">The sequence shown here is derived from an EMBL/GenBank/DDBJ whole genome shotgun (WGS) entry which is preliminary data.</text>
</comment>
<protein>
    <submittedName>
        <fullName evidence="1">Uncharacterized protein</fullName>
    </submittedName>
</protein>
<organism evidence="1 2">
    <name type="scientific">Gossypium aridum</name>
    <name type="common">American cotton</name>
    <name type="synonym">Erioxylum aridum</name>
    <dbReference type="NCBI Taxonomy" id="34290"/>
    <lineage>
        <taxon>Eukaryota</taxon>
        <taxon>Viridiplantae</taxon>
        <taxon>Streptophyta</taxon>
        <taxon>Embryophyta</taxon>
        <taxon>Tracheophyta</taxon>
        <taxon>Spermatophyta</taxon>
        <taxon>Magnoliopsida</taxon>
        <taxon>eudicotyledons</taxon>
        <taxon>Gunneridae</taxon>
        <taxon>Pentapetalae</taxon>
        <taxon>rosids</taxon>
        <taxon>malvids</taxon>
        <taxon>Malvales</taxon>
        <taxon>Malvaceae</taxon>
        <taxon>Malvoideae</taxon>
        <taxon>Gossypium</taxon>
    </lineage>
</organism>
<proteinExistence type="predicted"/>
<evidence type="ECO:0000313" key="2">
    <source>
        <dbReference type="Proteomes" id="UP000593577"/>
    </source>
</evidence>
<feature type="non-terminal residue" evidence="1">
    <location>
        <position position="26"/>
    </location>
</feature>
<dbReference type="AlphaFoldDB" id="A0A7J8WXW1"/>
<gene>
    <name evidence="1" type="ORF">Goari_011617</name>
</gene>
<keyword evidence="2" id="KW-1185">Reference proteome</keyword>
<accession>A0A7J8WXW1</accession>
<reference evidence="1 2" key="1">
    <citation type="journal article" date="2019" name="Genome Biol. Evol.">
        <title>Insights into the evolution of the New World diploid cottons (Gossypium, subgenus Houzingenia) based on genome sequencing.</title>
        <authorList>
            <person name="Grover C.E."/>
            <person name="Arick M.A. 2nd"/>
            <person name="Thrash A."/>
            <person name="Conover J.L."/>
            <person name="Sanders W.S."/>
            <person name="Peterson D.G."/>
            <person name="Frelichowski J.E."/>
            <person name="Scheffler J.A."/>
            <person name="Scheffler B.E."/>
            <person name="Wendel J.F."/>
        </authorList>
    </citation>
    <scope>NUCLEOTIDE SEQUENCE [LARGE SCALE GENOMIC DNA]</scope>
    <source>
        <strain evidence="1">185</strain>
        <tissue evidence="1">Leaf</tissue>
    </source>
</reference>
<dbReference type="Proteomes" id="UP000593577">
    <property type="component" value="Unassembled WGS sequence"/>
</dbReference>
<dbReference type="EMBL" id="JABFAA010000004">
    <property type="protein sequence ID" value="MBA0679871.1"/>
    <property type="molecule type" value="Genomic_DNA"/>
</dbReference>